<dbReference type="EMBL" id="VHQG01000002">
    <property type="protein sequence ID" value="TPW76352.1"/>
    <property type="molecule type" value="Genomic_DNA"/>
</dbReference>
<dbReference type="OrthoDB" id="3783044at2"/>
<proteinExistence type="predicted"/>
<feature type="chain" id="PRO_5038743578" description="Lipoprotein" evidence="1">
    <location>
        <begin position="26"/>
        <end position="187"/>
    </location>
</feature>
<gene>
    <name evidence="2" type="ORF">FJ657_11270</name>
</gene>
<evidence type="ECO:0000313" key="3">
    <source>
        <dbReference type="Proteomes" id="UP000316252"/>
    </source>
</evidence>
<feature type="signal peptide" evidence="1">
    <location>
        <begin position="1"/>
        <end position="25"/>
    </location>
</feature>
<reference evidence="2 3" key="1">
    <citation type="submission" date="2019-06" db="EMBL/GenBank/DDBJ databases">
        <authorList>
            <person name="Li F."/>
        </authorList>
    </citation>
    <scope>NUCLEOTIDE SEQUENCE [LARGE SCALE GENOMIC DNA]</scope>
    <source>
        <strain evidence="2 3">10F1D-1</strain>
    </source>
</reference>
<evidence type="ECO:0000256" key="1">
    <source>
        <dbReference type="SAM" id="SignalP"/>
    </source>
</evidence>
<organism evidence="2 3">
    <name type="scientific">Schumannella soli</name>
    <dbReference type="NCBI Taxonomy" id="2590779"/>
    <lineage>
        <taxon>Bacteria</taxon>
        <taxon>Bacillati</taxon>
        <taxon>Actinomycetota</taxon>
        <taxon>Actinomycetes</taxon>
        <taxon>Micrococcales</taxon>
        <taxon>Microbacteriaceae</taxon>
        <taxon>Schumannella</taxon>
    </lineage>
</organism>
<dbReference type="AlphaFoldDB" id="A0A506Y2Y9"/>
<keyword evidence="1" id="KW-0732">Signal</keyword>
<dbReference type="RefSeq" id="WP_141163707.1">
    <property type="nucleotide sequence ID" value="NZ_VHQG01000002.1"/>
</dbReference>
<accession>A0A506Y2Y9</accession>
<name>A0A506Y2Y9_9MICO</name>
<comment type="caution">
    <text evidence="2">The sequence shown here is derived from an EMBL/GenBank/DDBJ whole genome shotgun (WGS) entry which is preliminary data.</text>
</comment>
<evidence type="ECO:0008006" key="4">
    <source>
        <dbReference type="Google" id="ProtNLM"/>
    </source>
</evidence>
<dbReference type="Proteomes" id="UP000316252">
    <property type="component" value="Unassembled WGS sequence"/>
</dbReference>
<protein>
    <recommendedName>
        <fullName evidence="4">Lipoprotein</fullName>
    </recommendedName>
</protein>
<evidence type="ECO:0000313" key="2">
    <source>
        <dbReference type="EMBL" id="TPW76352.1"/>
    </source>
</evidence>
<keyword evidence="3" id="KW-1185">Reference proteome</keyword>
<sequence length="187" mass="19602">MSASRVRRPRTAPVLRVGVTAATLAASILLLSGCSGDPAAVAYGRAQSVRVTDERTKTDATVAVTVTGVDVAPADALDGVDLDAEERALTPYFVQFRAKLADGDYSSDFQTPFYDAWSGADATGATLAPLSVFGSLRSCPAFGADEAKALAKGEEVAACQILLGEKGGVRELTLLEHWRWTPPAKKS</sequence>
<dbReference type="PROSITE" id="PS51257">
    <property type="entry name" value="PROKAR_LIPOPROTEIN"/>
    <property type="match status" value="1"/>
</dbReference>